<comment type="caution">
    <text evidence="5">The sequence shown here is derived from an EMBL/GenBank/DDBJ whole genome shotgun (WGS) entry which is preliminary data.</text>
</comment>
<comment type="similarity">
    <text evidence="1">Belongs to the glycerophosphoryl diester phosphodiesterase family.</text>
</comment>
<dbReference type="PROSITE" id="PS51704">
    <property type="entry name" value="GP_PDE"/>
    <property type="match status" value="1"/>
</dbReference>
<dbReference type="SMART" id="SM01065">
    <property type="entry name" value="CBM_2"/>
    <property type="match status" value="1"/>
</dbReference>
<dbReference type="EMBL" id="CAJGYM010000006">
    <property type="protein sequence ID" value="CAD6187359.1"/>
    <property type="molecule type" value="Genomic_DNA"/>
</dbReference>
<dbReference type="Pfam" id="PF25329">
    <property type="entry name" value="C2_GDE1"/>
    <property type="match status" value="1"/>
</dbReference>
<dbReference type="InterPro" id="IPR013784">
    <property type="entry name" value="Carb-bd-like_fold"/>
</dbReference>
<evidence type="ECO:0008006" key="7">
    <source>
        <dbReference type="Google" id="ProtNLM"/>
    </source>
</evidence>
<dbReference type="PROSITE" id="PS51166">
    <property type="entry name" value="CBM20"/>
    <property type="match status" value="1"/>
</dbReference>
<evidence type="ECO:0000313" key="5">
    <source>
        <dbReference type="EMBL" id="CAD6187359.1"/>
    </source>
</evidence>
<proteinExistence type="inferred from homology"/>
<dbReference type="Proteomes" id="UP000835052">
    <property type="component" value="Unassembled WGS sequence"/>
</dbReference>
<reference evidence="5" key="1">
    <citation type="submission" date="2020-10" db="EMBL/GenBank/DDBJ databases">
        <authorList>
            <person name="Kikuchi T."/>
        </authorList>
    </citation>
    <scope>NUCLEOTIDE SEQUENCE</scope>
    <source>
        <strain evidence="5">NKZ352</strain>
    </source>
</reference>
<dbReference type="Pfam" id="PF00686">
    <property type="entry name" value="CBM_20"/>
    <property type="match status" value="1"/>
</dbReference>
<dbReference type="InterPro" id="IPR013783">
    <property type="entry name" value="Ig-like_fold"/>
</dbReference>
<evidence type="ECO:0000313" key="6">
    <source>
        <dbReference type="Proteomes" id="UP000835052"/>
    </source>
</evidence>
<evidence type="ECO:0000259" key="3">
    <source>
        <dbReference type="PROSITE" id="PS51166"/>
    </source>
</evidence>
<dbReference type="OrthoDB" id="1058301at2759"/>
<feature type="domain" description="CBM20" evidence="3">
    <location>
        <begin position="1"/>
        <end position="123"/>
    </location>
</feature>
<dbReference type="SUPFAM" id="SSF51695">
    <property type="entry name" value="PLC-like phosphodiesterases"/>
    <property type="match status" value="1"/>
</dbReference>
<dbReference type="InterPro" id="IPR002044">
    <property type="entry name" value="CBM20"/>
</dbReference>
<dbReference type="InterPro" id="IPR017946">
    <property type="entry name" value="PLC-like_Pdiesterase_TIM-brl"/>
</dbReference>
<organism evidence="5 6">
    <name type="scientific">Caenorhabditis auriculariae</name>
    <dbReference type="NCBI Taxonomy" id="2777116"/>
    <lineage>
        <taxon>Eukaryota</taxon>
        <taxon>Metazoa</taxon>
        <taxon>Ecdysozoa</taxon>
        <taxon>Nematoda</taxon>
        <taxon>Chromadorea</taxon>
        <taxon>Rhabditida</taxon>
        <taxon>Rhabditina</taxon>
        <taxon>Rhabditomorpha</taxon>
        <taxon>Rhabditoidea</taxon>
        <taxon>Rhabditidae</taxon>
        <taxon>Peloderinae</taxon>
        <taxon>Caenorhabditis</taxon>
    </lineage>
</organism>
<keyword evidence="6" id="KW-1185">Reference proteome</keyword>
<dbReference type="InterPro" id="IPR051578">
    <property type="entry name" value="GDPD"/>
</dbReference>
<feature type="domain" description="GP-PDE" evidence="4">
    <location>
        <begin position="344"/>
        <end position="654"/>
    </location>
</feature>
<dbReference type="Gene3D" id="3.20.20.190">
    <property type="entry name" value="Phosphatidylinositol (PI) phosphodiesterase"/>
    <property type="match status" value="1"/>
</dbReference>
<dbReference type="InterPro" id="IPR030395">
    <property type="entry name" value="GP_PDE_dom"/>
</dbReference>
<accession>A0A8S1GVP4</accession>
<dbReference type="FunFam" id="3.20.20.190:FF:000032">
    <property type="entry name" value="Glycerophosphoryl diester phosphodiesterase, putative"/>
    <property type="match status" value="1"/>
</dbReference>
<name>A0A8S1GVP4_9PELO</name>
<dbReference type="PANTHER" id="PTHR22958">
    <property type="entry name" value="GLYCEROPHOSPHORYL DIESTER PHOSPHODIESTERASE"/>
    <property type="match status" value="1"/>
</dbReference>
<protein>
    <recommendedName>
        <fullName evidence="7">GP-PDE domain-containing protein</fullName>
    </recommendedName>
</protein>
<evidence type="ECO:0000256" key="2">
    <source>
        <dbReference type="ARBA" id="ARBA00022801"/>
    </source>
</evidence>
<evidence type="ECO:0000256" key="1">
    <source>
        <dbReference type="ARBA" id="ARBA00007277"/>
    </source>
</evidence>
<dbReference type="Pfam" id="PF03009">
    <property type="entry name" value="GDPD"/>
    <property type="match status" value="1"/>
</dbReference>
<keyword evidence="2" id="KW-0378">Hydrolase</keyword>
<dbReference type="PANTHER" id="PTHR22958:SF1">
    <property type="entry name" value="GLYCEROPHOSPHOCHOLINE PHOSPHODIESTERASE GPCPD1"/>
    <property type="match status" value="1"/>
</dbReference>
<gene>
    <name evidence="5" type="ORF">CAUJ_LOCUS3278</name>
</gene>
<dbReference type="GO" id="GO:0046475">
    <property type="term" value="P:glycerophospholipid catabolic process"/>
    <property type="evidence" value="ECO:0007669"/>
    <property type="project" value="TreeGrafter"/>
</dbReference>
<dbReference type="GO" id="GO:2001070">
    <property type="term" value="F:starch binding"/>
    <property type="evidence" value="ECO:0007669"/>
    <property type="project" value="InterPro"/>
</dbReference>
<dbReference type="Gene3D" id="2.60.40.10">
    <property type="entry name" value="Immunoglobulins"/>
    <property type="match status" value="1"/>
</dbReference>
<dbReference type="AlphaFoldDB" id="A0A8S1GVP4"/>
<dbReference type="SUPFAM" id="SSF49452">
    <property type="entry name" value="Starch-binding domain-like"/>
    <property type="match status" value="1"/>
</dbReference>
<evidence type="ECO:0000259" key="4">
    <source>
        <dbReference type="PROSITE" id="PS51704"/>
    </source>
</evidence>
<sequence>MTEDVTIHFRVQFDDIREWEHMHVVGDHPALGDWMPQKSFALKPESEDRKIWGGYLKVAKSMSHISFRYISVYFLDPAETSESSSPVLILSRWETFLASRHCILDVEHTNGHARKEKIDIFGEYGGKVQISDGWILNDNEHVVFFRIHGEALKLFSPLDRKKTLRVKVVPFDVRFRDMFTYSKNSSERRAIWRHSSVYASVSKDVDENDPGRTPELPSFSNTDLSVLTREDPIYGDQYSNGSVFRNNVDYLVFRTRTVALSAFALRIELYEDKKRYALAYTLPTTFPETHGTSTVILVGLNQAPVGQMDLDYMIAKRCPKAKSFTAIDTMQKSFGRYWRRRNRILEIGHRGMGSSYTKETSARENTIFSLNEAARRGADYVELDVQITKDLKTVVYHDFHVLVHVAGRESPSGSPTISKELNMAFHQIAIKDLTLEQLNMLHLEHISRAACEEIENAGLPVTPAKDETNELHVPFPSIGQVLRNVHPDVGLNIEIKYPMFMKDGSHECEGYFEQNKFVDIILNEVAEFAGERRIVFSCFDPDICTLINQKQHKYPVVFLVVGATMRYTPFKDVRSDCSRIAANFAAGSQLLGVNFHSEELLNDRTPINIADRYKLVKFVWGDDLNDKKIQKYFKEEMNVDGIIFDRIGEEESKQNIFIVENRNKNSLFVAKHGRSPSPSRRCFSLDQGQ</sequence>
<dbReference type="GO" id="GO:0047389">
    <property type="term" value="F:glycerophosphocholine phosphodiesterase activity"/>
    <property type="evidence" value="ECO:0007669"/>
    <property type="project" value="TreeGrafter"/>
</dbReference>
<dbReference type="InterPro" id="IPR057506">
    <property type="entry name" value="C2_GPCPD1"/>
</dbReference>